<protein>
    <submittedName>
        <fullName evidence="1">Uncharacterized protein</fullName>
    </submittedName>
</protein>
<keyword evidence="2" id="KW-1185">Reference proteome</keyword>
<name>A0ACB8CHG7_DERSI</name>
<comment type="caution">
    <text evidence="1">The sequence shown here is derived from an EMBL/GenBank/DDBJ whole genome shotgun (WGS) entry which is preliminary data.</text>
</comment>
<organism evidence="1 2">
    <name type="scientific">Dermacentor silvarum</name>
    <name type="common">Tick</name>
    <dbReference type="NCBI Taxonomy" id="543639"/>
    <lineage>
        <taxon>Eukaryota</taxon>
        <taxon>Metazoa</taxon>
        <taxon>Ecdysozoa</taxon>
        <taxon>Arthropoda</taxon>
        <taxon>Chelicerata</taxon>
        <taxon>Arachnida</taxon>
        <taxon>Acari</taxon>
        <taxon>Parasitiformes</taxon>
        <taxon>Ixodida</taxon>
        <taxon>Ixodoidea</taxon>
        <taxon>Ixodidae</taxon>
        <taxon>Rhipicephalinae</taxon>
        <taxon>Dermacentor</taxon>
    </lineage>
</organism>
<proteinExistence type="predicted"/>
<dbReference type="Proteomes" id="UP000821865">
    <property type="component" value="Chromosome 7"/>
</dbReference>
<reference evidence="1" key="1">
    <citation type="submission" date="2020-05" db="EMBL/GenBank/DDBJ databases">
        <title>Large-scale comparative analyses of tick genomes elucidate their genetic diversity and vector capacities.</title>
        <authorList>
            <person name="Jia N."/>
            <person name="Wang J."/>
            <person name="Shi W."/>
            <person name="Du L."/>
            <person name="Sun Y."/>
            <person name="Zhan W."/>
            <person name="Jiang J."/>
            <person name="Wang Q."/>
            <person name="Zhang B."/>
            <person name="Ji P."/>
            <person name="Sakyi L.B."/>
            <person name="Cui X."/>
            <person name="Yuan T."/>
            <person name="Jiang B."/>
            <person name="Yang W."/>
            <person name="Lam T.T.-Y."/>
            <person name="Chang Q."/>
            <person name="Ding S."/>
            <person name="Wang X."/>
            <person name="Zhu J."/>
            <person name="Ruan X."/>
            <person name="Zhao L."/>
            <person name="Wei J."/>
            <person name="Que T."/>
            <person name="Du C."/>
            <person name="Cheng J."/>
            <person name="Dai P."/>
            <person name="Han X."/>
            <person name="Huang E."/>
            <person name="Gao Y."/>
            <person name="Liu J."/>
            <person name="Shao H."/>
            <person name="Ye R."/>
            <person name="Li L."/>
            <person name="Wei W."/>
            <person name="Wang X."/>
            <person name="Wang C."/>
            <person name="Yang T."/>
            <person name="Huo Q."/>
            <person name="Li W."/>
            <person name="Guo W."/>
            <person name="Chen H."/>
            <person name="Zhou L."/>
            <person name="Ni X."/>
            <person name="Tian J."/>
            <person name="Zhou Y."/>
            <person name="Sheng Y."/>
            <person name="Liu T."/>
            <person name="Pan Y."/>
            <person name="Xia L."/>
            <person name="Li J."/>
            <person name="Zhao F."/>
            <person name="Cao W."/>
        </authorList>
    </citation>
    <scope>NUCLEOTIDE SEQUENCE</scope>
    <source>
        <strain evidence="1">Dsil-2018</strain>
    </source>
</reference>
<sequence length="287" mass="32017">MGHVPLLYLQAAIRCGVRAWSTGCWLPPPSALLLSPPESPFNPLDSERFHGMGWQPGSCTAIIAEPDKGYKQRLVTARFGHDTYVEMGHLPLLYLHVSCRLGASCIETDNYCLIAVSCPEVLSDKMCLVSSLLSSRDLIKMKLYVILALIGTAFAARNFDKECRQAPNSGFCRAMHPMWWFNVESGRCEQFFYGGCGGNENKYETKEQCEENCLAEKPSVASVCHKPPHTGPCKASMPRFYYDANTKSCRPFVYGGCQSNGNNFESHRDCMFFCASPMPVRPQPRTP</sequence>
<evidence type="ECO:0000313" key="2">
    <source>
        <dbReference type="Proteomes" id="UP000821865"/>
    </source>
</evidence>
<dbReference type="EMBL" id="CM023476">
    <property type="protein sequence ID" value="KAH7942169.1"/>
    <property type="molecule type" value="Genomic_DNA"/>
</dbReference>
<evidence type="ECO:0000313" key="1">
    <source>
        <dbReference type="EMBL" id="KAH7942169.1"/>
    </source>
</evidence>
<accession>A0ACB8CHG7</accession>
<gene>
    <name evidence="1" type="ORF">HPB49_021482</name>
</gene>